<accession>A0AB40BJF7</accession>
<gene>
    <name evidence="3" type="primary">LOC120263278</name>
</gene>
<dbReference type="InterPro" id="IPR043502">
    <property type="entry name" value="DNA/RNA_pol_sf"/>
</dbReference>
<sequence>MHKRRLSGHILKVDFAKVFDFVDWGFLLDLLRTRGFGPKWLGCISTILNSSKASILINGSLCGYVRYQRGLRQGDPLSPLLFVLVVDVLCTMFDNALNSQILIGVPLGEHGRICNLHYTDDLLVMTVGGLRTSGILTGLEEIFFGLARTLNTLVVGLWLGKTYVVGRSKVGGAFWIYLPSIWPCWGNGDGRCFRIRNGGEVKILRFNYNVPTWDLFRVLNGCQFSREVWSKLSSFLQLPELPLSGGLLYARWIPGGGGGVGDGFVKAFVLSMWLTRNDYIFANKCDNPLTVMLKTAHMILSWFSAAPEGMRVKLADPIASIRHSLEFEGPRDEGGGRSNPRG</sequence>
<dbReference type="RefSeq" id="XP_039127078.1">
    <property type="nucleotide sequence ID" value="XM_039271144.1"/>
</dbReference>
<name>A0AB40BJF7_DIOCR</name>
<evidence type="ECO:0000313" key="2">
    <source>
        <dbReference type="Proteomes" id="UP001515500"/>
    </source>
</evidence>
<dbReference type="PROSITE" id="PS50878">
    <property type="entry name" value="RT_POL"/>
    <property type="match status" value="1"/>
</dbReference>
<proteinExistence type="predicted"/>
<protein>
    <submittedName>
        <fullName evidence="3">Uncharacterized protein LOC120263278</fullName>
    </submittedName>
</protein>
<dbReference type="InterPro" id="IPR000477">
    <property type="entry name" value="RT_dom"/>
</dbReference>
<dbReference type="Proteomes" id="UP001515500">
    <property type="component" value="Chromosome 6"/>
</dbReference>
<dbReference type="AlphaFoldDB" id="A0AB40BJF7"/>
<feature type="domain" description="Reverse transcriptase" evidence="1">
    <location>
        <begin position="1"/>
        <end position="210"/>
    </location>
</feature>
<dbReference type="Pfam" id="PF00078">
    <property type="entry name" value="RVT_1"/>
    <property type="match status" value="1"/>
</dbReference>
<keyword evidence="2" id="KW-1185">Reference proteome</keyword>
<reference evidence="3" key="1">
    <citation type="submission" date="2025-08" db="UniProtKB">
        <authorList>
            <consortium name="RefSeq"/>
        </authorList>
    </citation>
    <scope>IDENTIFICATION</scope>
</reference>
<dbReference type="PANTHER" id="PTHR31635:SF196">
    <property type="entry name" value="REVERSE TRANSCRIPTASE DOMAIN-CONTAINING PROTEIN-RELATED"/>
    <property type="match status" value="1"/>
</dbReference>
<dbReference type="GeneID" id="120263278"/>
<evidence type="ECO:0000259" key="1">
    <source>
        <dbReference type="PROSITE" id="PS50878"/>
    </source>
</evidence>
<organism evidence="2 3">
    <name type="scientific">Dioscorea cayennensis subsp. rotundata</name>
    <name type="common">White Guinea yam</name>
    <name type="synonym">Dioscorea rotundata</name>
    <dbReference type="NCBI Taxonomy" id="55577"/>
    <lineage>
        <taxon>Eukaryota</taxon>
        <taxon>Viridiplantae</taxon>
        <taxon>Streptophyta</taxon>
        <taxon>Embryophyta</taxon>
        <taxon>Tracheophyta</taxon>
        <taxon>Spermatophyta</taxon>
        <taxon>Magnoliopsida</taxon>
        <taxon>Liliopsida</taxon>
        <taxon>Dioscoreales</taxon>
        <taxon>Dioscoreaceae</taxon>
        <taxon>Dioscorea</taxon>
    </lineage>
</organism>
<dbReference type="SUPFAM" id="SSF56672">
    <property type="entry name" value="DNA/RNA polymerases"/>
    <property type="match status" value="1"/>
</dbReference>
<dbReference type="PANTHER" id="PTHR31635">
    <property type="entry name" value="REVERSE TRANSCRIPTASE DOMAIN-CONTAINING PROTEIN-RELATED"/>
    <property type="match status" value="1"/>
</dbReference>
<evidence type="ECO:0000313" key="3">
    <source>
        <dbReference type="RefSeq" id="XP_039127078.1"/>
    </source>
</evidence>